<dbReference type="eggNOG" id="ENOG502RKKV">
    <property type="taxonomic scope" value="Eukaryota"/>
</dbReference>
<name>Q4N2L9_THEPA</name>
<dbReference type="GO" id="GO:0030572">
    <property type="term" value="F:phosphatidyltransferase activity"/>
    <property type="evidence" value="ECO:0007669"/>
    <property type="project" value="UniProtKB-ARBA"/>
</dbReference>
<feature type="domain" description="PLD phosphodiesterase" evidence="1">
    <location>
        <begin position="162"/>
        <end position="189"/>
    </location>
</feature>
<dbReference type="CDD" id="cd09110">
    <property type="entry name" value="PLDc_CLS_1"/>
    <property type="match status" value="1"/>
</dbReference>
<dbReference type="Pfam" id="PF13091">
    <property type="entry name" value="PLDc_2"/>
    <property type="match status" value="2"/>
</dbReference>
<dbReference type="PROSITE" id="PS50035">
    <property type="entry name" value="PLD"/>
    <property type="match status" value="2"/>
</dbReference>
<dbReference type="AlphaFoldDB" id="Q4N2L9"/>
<dbReference type="Gene3D" id="3.30.870.10">
    <property type="entry name" value="Endonuclease Chain A"/>
    <property type="match status" value="2"/>
</dbReference>
<dbReference type="FunCoup" id="Q4N2L9">
    <property type="interactions" value="15"/>
</dbReference>
<dbReference type="STRING" id="5875.Q4N2L9"/>
<reference evidence="2 3" key="1">
    <citation type="journal article" date="2005" name="Science">
        <title>Genome sequence of Theileria parva, a bovine pathogen that transforms lymphocytes.</title>
        <authorList>
            <person name="Gardner M.J."/>
            <person name="Bishop R."/>
            <person name="Shah T."/>
            <person name="de Villiers E.P."/>
            <person name="Carlton J.M."/>
            <person name="Hall N."/>
            <person name="Ren Q."/>
            <person name="Paulsen I.T."/>
            <person name="Pain A."/>
            <person name="Berriman M."/>
            <person name="Wilson R.J.M."/>
            <person name="Sato S."/>
            <person name="Ralph S.A."/>
            <person name="Mann D.J."/>
            <person name="Xiong Z."/>
            <person name="Shallom S.J."/>
            <person name="Weidman J."/>
            <person name="Jiang L."/>
            <person name="Lynn J."/>
            <person name="Weaver B."/>
            <person name="Shoaibi A."/>
            <person name="Domingo A.R."/>
            <person name="Wasawo D."/>
            <person name="Crabtree J."/>
            <person name="Wortman J.R."/>
            <person name="Haas B."/>
            <person name="Angiuoli S.V."/>
            <person name="Creasy T.H."/>
            <person name="Lu C."/>
            <person name="Suh B."/>
            <person name="Silva J.C."/>
            <person name="Utterback T.R."/>
            <person name="Feldblyum T.V."/>
            <person name="Pertea M."/>
            <person name="Allen J."/>
            <person name="Nierman W.C."/>
            <person name="Taracha E.L.N."/>
            <person name="Salzberg S.L."/>
            <person name="White O.R."/>
            <person name="Fitzhugh H.A."/>
            <person name="Morzaria S."/>
            <person name="Venter J.C."/>
            <person name="Fraser C.M."/>
            <person name="Nene V."/>
        </authorList>
    </citation>
    <scope>NUCLEOTIDE SEQUENCE [LARGE SCALE GENOMIC DNA]</scope>
    <source>
        <strain evidence="2 3">Muguga</strain>
    </source>
</reference>
<dbReference type="OMA" id="WLNFEVT"/>
<dbReference type="InterPro" id="IPR025202">
    <property type="entry name" value="PLD-like_dom"/>
</dbReference>
<dbReference type="PANTHER" id="PTHR21248:SF22">
    <property type="entry name" value="PHOSPHOLIPASE D"/>
    <property type="match status" value="1"/>
</dbReference>
<sequence length="476" mass="54368">MFKFYNNKNNFNPNLDIDSFIYKIDSINSKNYPYLKHFSASEIYKWNGILTSLSSNFGKMSSGNIVHIFQDGNETLTDMLKEINKAKESIFLEMYIFDDSPVAEIFANALKIASLRGCKIVLLLDYIGSIRFSSKIQRELEELGVEIHFFNPLRLNNSIGPITYRNHKKLLIIDQKTAFCGSLNICRNSVGEDLGGDGGYIDVSVKLNGPSVYDLCMSFLGSLKIANVHIDGLTISERAEPIPGGSIVQIFESNTRKNKKDVLNSLLLVISKASNSIHLSTSYFIPPGSLRRSLISAKNRNLNIRMLLSGNSDLPGDTSSTYYILKKFFRSRFAKPFRDNFRVFMTKNRHYHGKVMVVDDIWSSIGSFNWDRLSSRRNMELTLGIFDPLVAHKLKQIQLENEKESYEYTRNDSLNRLKILKMYDCITYHIARFSEGNLVDGLSNERFNVVFKKTFIRTFVDQNVSEMFLTSNISSV</sequence>
<organism evidence="2 3">
    <name type="scientific">Theileria parva</name>
    <name type="common">East coast fever infection agent</name>
    <dbReference type="NCBI Taxonomy" id="5875"/>
    <lineage>
        <taxon>Eukaryota</taxon>
        <taxon>Sar</taxon>
        <taxon>Alveolata</taxon>
        <taxon>Apicomplexa</taxon>
        <taxon>Aconoidasida</taxon>
        <taxon>Piroplasmida</taxon>
        <taxon>Theileriidae</taxon>
        <taxon>Theileria</taxon>
    </lineage>
</organism>
<gene>
    <name evidence="2" type="ordered locus">TP04_0329</name>
</gene>
<dbReference type="EMBL" id="AAGK01000004">
    <property type="protein sequence ID" value="EAN31681.1"/>
    <property type="molecule type" value="Genomic_DNA"/>
</dbReference>
<evidence type="ECO:0000313" key="2">
    <source>
        <dbReference type="EMBL" id="EAN31681.1"/>
    </source>
</evidence>
<evidence type="ECO:0000313" key="3">
    <source>
        <dbReference type="Proteomes" id="UP000001949"/>
    </source>
</evidence>
<dbReference type="InParanoid" id="Q4N2L9"/>
<keyword evidence="3" id="KW-1185">Reference proteome</keyword>
<dbReference type="InterPro" id="IPR001736">
    <property type="entry name" value="PLipase_D/transphosphatidylase"/>
</dbReference>
<dbReference type="SUPFAM" id="SSF56024">
    <property type="entry name" value="Phospholipase D/nuclease"/>
    <property type="match status" value="2"/>
</dbReference>
<evidence type="ECO:0000259" key="1">
    <source>
        <dbReference type="PROSITE" id="PS50035"/>
    </source>
</evidence>
<protein>
    <submittedName>
        <fullName evidence="2">Cardiolipin synthetase, putative</fullName>
        <ecNumber evidence="2">2.7.8.-</ecNumber>
    </submittedName>
</protein>
<dbReference type="EC" id="2.7.8.-" evidence="2"/>
<proteinExistence type="predicted"/>
<dbReference type="PANTHER" id="PTHR21248">
    <property type="entry name" value="CARDIOLIPIN SYNTHASE"/>
    <property type="match status" value="1"/>
</dbReference>
<dbReference type="VEuPathDB" id="PiroplasmaDB:TpMuguga_04g00329"/>
<dbReference type="GO" id="GO:0032049">
    <property type="term" value="P:cardiolipin biosynthetic process"/>
    <property type="evidence" value="ECO:0007669"/>
    <property type="project" value="UniProtKB-ARBA"/>
</dbReference>
<dbReference type="KEGG" id="tpv:TP04_0329"/>
<dbReference type="SMART" id="SM00155">
    <property type="entry name" value="PLDc"/>
    <property type="match status" value="2"/>
</dbReference>
<comment type="caution">
    <text evidence="2">The sequence shown here is derived from an EMBL/GenBank/DDBJ whole genome shotgun (WGS) entry which is preliminary data.</text>
</comment>
<dbReference type="Proteomes" id="UP000001949">
    <property type="component" value="Unassembled WGS sequence"/>
</dbReference>
<keyword evidence="2" id="KW-0808">Transferase</keyword>
<feature type="domain" description="PLD phosphodiesterase" evidence="1">
    <location>
        <begin position="347"/>
        <end position="374"/>
    </location>
</feature>
<dbReference type="GeneID" id="3500606"/>
<accession>Q4N2L9</accession>